<dbReference type="Gene3D" id="3.30.2090.10">
    <property type="entry name" value="Multidrug efflux transporter AcrB TolC docking domain, DN and DC subdomains"/>
    <property type="match status" value="2"/>
</dbReference>
<feature type="transmembrane region" description="Helical" evidence="2">
    <location>
        <begin position="400"/>
        <end position="421"/>
    </location>
</feature>
<sequence>MKKLALLSLKHRSAVVILSIAALFGCAFAVNGAQRELMPSMEIPMVMVDATYYGASPRAVEDEVTVPLEQALRSVPDIESFHSVSSEGRSRVTLEFDFGVSAETVLRDVRRATDEAAASLPDEVEVFAQSFSSVDIPVVMLAVSGDPEAGGEQALAPALEQRVVPELEDVEGVRTVVVNGIRERTVTVRVDEEALEDADLTKADVLASLEENGARIPGGPVHEDDGEFNVTTGSSLESLEDVENVRVAPREAVTASGFGAQGSIPDSVPVHEVAEVELETDAASTITRTNGQPSLGVVITKNPDGNVMEISQAVHAGVDGWEDALGDGAEITVVSDQAPPIEDSISSVIEEGYVGIAFAVLAILAFLLSVRSTLVVSVAIPLSILLSLAGTQLLGYSLNLVTLGAIAVTIGRLVDDAIVILENVQRHMTFTEDRMTAVREGTLEVTPAIVSSTLVTLMGFVPFVFVTGMTGEVFRPFALTVSLVLVTSMLAALTVVPTLSYLFVRPGYGFRRRAAAADGVPEPSPLQRGYRSVVRWATAHRVATLAAGAALFIATIGISLSPWLKTDFLGEEGRNTFQAVQELPPSLSPEEVDAEAAKVEEALSGAAWVDSYQVTMGGNSVTSALGGGGVGDTVYNVTTDPDGDLDTHWDRLGELLAGVDTEYPTTLDDGSTDGSSGITVHVGALTPEVAAEAADEVVAALEEIDDLENVRTDIGESVVTYEVVVDAEEAADRGLTEGAVGAAVFQAFQGTDVGTARVDGHLRDVVVYVDDEPGTLDEVEDIRVSTPDGKTVRLSSVADVVEVESPLSRGRLDGVTSVTVTASPATEDIGALSTRVDGVLDGLDLPEDATVSTGGVAADQDEAFEQMFYAMFAAVMISYVILVVTFRSLVQPLVLLVSVPFAATGSIGLLLITGIPLGVPALIGLLMLIGVVVTNAIVLIDLVNQYRERGMELSEAVVQGSMYRVRPILMTAVATIAALLPLAFQFTDGGGAFMTQPLAIVTIGGLFSSTVLTLVFVPVLYTIVEQRKLRRAERREEKREKRRLKKEAARTAAAGGDGAGSAESAESPGGEPQDPPRE</sequence>
<dbReference type="STRING" id="758803.SAMN05421803_1158"/>
<feature type="transmembrane region" description="Helical" evidence="2">
    <location>
        <begin position="965"/>
        <end position="986"/>
    </location>
</feature>
<keyword evidence="2" id="KW-0812">Transmembrane</keyword>
<name>A0A1M6QD74_9ACTN</name>
<evidence type="ECO:0000256" key="1">
    <source>
        <dbReference type="SAM" id="MobiDB-lite"/>
    </source>
</evidence>
<dbReference type="Gene3D" id="3.30.70.1430">
    <property type="entry name" value="Multidrug efflux transporter AcrB pore domain"/>
    <property type="match status" value="2"/>
</dbReference>
<dbReference type="InterPro" id="IPR027463">
    <property type="entry name" value="AcrB_DN_DC_subdom"/>
</dbReference>
<feature type="region of interest" description="Disordered" evidence="1">
    <location>
        <begin position="1031"/>
        <end position="1078"/>
    </location>
</feature>
<dbReference type="GO" id="GO:0005886">
    <property type="term" value="C:plasma membrane"/>
    <property type="evidence" value="ECO:0007669"/>
    <property type="project" value="TreeGrafter"/>
</dbReference>
<feature type="transmembrane region" description="Helical" evidence="2">
    <location>
        <begin position="442"/>
        <end position="465"/>
    </location>
</feature>
<proteinExistence type="predicted"/>
<feature type="transmembrane region" description="Helical" evidence="2">
    <location>
        <begin position="375"/>
        <end position="394"/>
    </location>
</feature>
<feature type="transmembrane region" description="Helical" evidence="2">
    <location>
        <begin position="352"/>
        <end position="368"/>
    </location>
</feature>
<feature type="compositionally biased region" description="Low complexity" evidence="1">
    <location>
        <begin position="1050"/>
        <end position="1071"/>
    </location>
</feature>
<dbReference type="Proteomes" id="UP000184452">
    <property type="component" value="Unassembled WGS sequence"/>
</dbReference>
<feature type="transmembrane region" description="Helical" evidence="2">
    <location>
        <begin position="542"/>
        <end position="564"/>
    </location>
</feature>
<dbReference type="SUPFAM" id="SSF82693">
    <property type="entry name" value="Multidrug efflux transporter AcrB pore domain, PN1, PN2, PC1 and PC2 subdomains"/>
    <property type="match status" value="2"/>
</dbReference>
<gene>
    <name evidence="3" type="ORF">SAMN05421803_1158</name>
</gene>
<dbReference type="PRINTS" id="PR00702">
    <property type="entry name" value="ACRIFLAVINRP"/>
</dbReference>
<feature type="transmembrane region" description="Helical" evidence="2">
    <location>
        <begin position="893"/>
        <end position="915"/>
    </location>
</feature>
<dbReference type="Pfam" id="PF00873">
    <property type="entry name" value="ACR_tran"/>
    <property type="match status" value="1"/>
</dbReference>
<dbReference type="Gene3D" id="3.30.70.1440">
    <property type="entry name" value="Multidrug efflux transporter AcrB pore domain"/>
    <property type="match status" value="1"/>
</dbReference>
<dbReference type="Gene3D" id="3.30.70.1320">
    <property type="entry name" value="Multidrug efflux transporter AcrB pore domain like"/>
    <property type="match status" value="1"/>
</dbReference>
<dbReference type="SUPFAM" id="SSF82866">
    <property type="entry name" value="Multidrug efflux transporter AcrB transmembrane domain"/>
    <property type="match status" value="2"/>
</dbReference>
<dbReference type="PROSITE" id="PS51257">
    <property type="entry name" value="PROKAR_LIPOPROTEIN"/>
    <property type="match status" value="1"/>
</dbReference>
<evidence type="ECO:0000313" key="3">
    <source>
        <dbReference type="EMBL" id="SHK18070.1"/>
    </source>
</evidence>
<feature type="transmembrane region" description="Helical" evidence="2">
    <location>
        <begin position="867"/>
        <end position="886"/>
    </location>
</feature>
<dbReference type="PANTHER" id="PTHR32063">
    <property type="match status" value="1"/>
</dbReference>
<dbReference type="GO" id="GO:0042910">
    <property type="term" value="F:xenobiotic transmembrane transporter activity"/>
    <property type="evidence" value="ECO:0007669"/>
    <property type="project" value="TreeGrafter"/>
</dbReference>
<dbReference type="AlphaFoldDB" id="A0A1M6QD74"/>
<organism evidence="3 4">
    <name type="scientific">Nocardiopsis flavescens</name>
    <dbReference type="NCBI Taxonomy" id="758803"/>
    <lineage>
        <taxon>Bacteria</taxon>
        <taxon>Bacillati</taxon>
        <taxon>Actinomycetota</taxon>
        <taxon>Actinomycetes</taxon>
        <taxon>Streptosporangiales</taxon>
        <taxon>Nocardiopsidaceae</taxon>
        <taxon>Nocardiopsis</taxon>
    </lineage>
</organism>
<feature type="transmembrane region" description="Helical" evidence="2">
    <location>
        <begin position="998"/>
        <end position="1024"/>
    </location>
</feature>
<feature type="transmembrane region" description="Helical" evidence="2">
    <location>
        <begin position="477"/>
        <end position="504"/>
    </location>
</feature>
<dbReference type="Gene3D" id="1.20.1640.10">
    <property type="entry name" value="Multidrug efflux transporter AcrB transmembrane domain"/>
    <property type="match status" value="2"/>
</dbReference>
<keyword evidence="2" id="KW-0472">Membrane</keyword>
<feature type="transmembrane region" description="Helical" evidence="2">
    <location>
        <begin position="921"/>
        <end position="944"/>
    </location>
</feature>
<keyword evidence="2" id="KW-1133">Transmembrane helix</keyword>
<keyword evidence="4" id="KW-1185">Reference proteome</keyword>
<dbReference type="EMBL" id="FQZK01000015">
    <property type="protein sequence ID" value="SHK18070.1"/>
    <property type="molecule type" value="Genomic_DNA"/>
</dbReference>
<dbReference type="InterPro" id="IPR001036">
    <property type="entry name" value="Acrflvin-R"/>
</dbReference>
<reference evidence="3 4" key="1">
    <citation type="submission" date="2016-11" db="EMBL/GenBank/DDBJ databases">
        <authorList>
            <person name="Jaros S."/>
            <person name="Januszkiewicz K."/>
            <person name="Wedrychowicz H."/>
        </authorList>
    </citation>
    <scope>NUCLEOTIDE SEQUENCE [LARGE SCALE GENOMIC DNA]</scope>
    <source>
        <strain evidence="3 4">CGMCC 4.5723</strain>
    </source>
</reference>
<evidence type="ECO:0000256" key="2">
    <source>
        <dbReference type="SAM" id="Phobius"/>
    </source>
</evidence>
<protein>
    <submittedName>
        <fullName evidence="3">Hydrophobic/amphiphilic exporter-1, HAE1 family</fullName>
    </submittedName>
</protein>
<dbReference type="RefSeq" id="WP_073381234.1">
    <property type="nucleotide sequence ID" value="NZ_FQZK01000015.1"/>
</dbReference>
<evidence type="ECO:0000313" key="4">
    <source>
        <dbReference type="Proteomes" id="UP000184452"/>
    </source>
</evidence>
<dbReference type="SUPFAM" id="SSF82714">
    <property type="entry name" value="Multidrug efflux transporter AcrB TolC docking domain, DN and DC subdomains"/>
    <property type="match status" value="2"/>
</dbReference>
<accession>A0A1M6QD74</accession>
<dbReference type="PANTHER" id="PTHR32063:SF0">
    <property type="entry name" value="SWARMING MOTILITY PROTEIN SWRC"/>
    <property type="match status" value="1"/>
</dbReference>